<evidence type="ECO:0000256" key="3">
    <source>
        <dbReference type="ARBA" id="ARBA00022833"/>
    </source>
</evidence>
<dbReference type="Proteomes" id="UP000243217">
    <property type="component" value="Unassembled WGS sequence"/>
</dbReference>
<evidence type="ECO:0000313" key="7">
    <source>
        <dbReference type="Proteomes" id="UP000243217"/>
    </source>
</evidence>
<dbReference type="Pfam" id="PF01590">
    <property type="entry name" value="GAF"/>
    <property type="match status" value="1"/>
</dbReference>
<dbReference type="InterPro" id="IPR029016">
    <property type="entry name" value="GAF-like_dom_sf"/>
</dbReference>
<keyword evidence="1" id="KW-0479">Metal-binding</keyword>
<dbReference type="InterPro" id="IPR003018">
    <property type="entry name" value="GAF"/>
</dbReference>
<dbReference type="InterPro" id="IPR013083">
    <property type="entry name" value="Znf_RING/FYVE/PHD"/>
</dbReference>
<keyword evidence="7" id="KW-1185">Reference proteome</keyword>
<evidence type="ECO:0000256" key="4">
    <source>
        <dbReference type="PROSITE-ProRule" id="PRU00091"/>
    </source>
</evidence>
<dbReference type="EMBL" id="JNBS01001724">
    <property type="protein sequence ID" value="OQS00287.1"/>
    <property type="molecule type" value="Genomic_DNA"/>
</dbReference>
<dbReference type="SUPFAM" id="SSF55781">
    <property type="entry name" value="GAF domain-like"/>
    <property type="match status" value="1"/>
</dbReference>
<dbReference type="GO" id="GO:0008270">
    <property type="term" value="F:zinc ion binding"/>
    <property type="evidence" value="ECO:0007669"/>
    <property type="project" value="UniProtKB-KW"/>
</dbReference>
<dbReference type="Gene3D" id="3.30.40.10">
    <property type="entry name" value="Zinc/RING finger domain, C3HC4 (zinc finger)"/>
    <property type="match status" value="1"/>
</dbReference>
<dbReference type="OrthoDB" id="303614at2759"/>
<name>A0A1V9ZQM8_9STRA</name>
<feature type="domain" description="FYVE-type" evidence="5">
    <location>
        <begin position="28"/>
        <end position="91"/>
    </location>
</feature>
<sequence length="311" mass="35360">MSRVSILNHGVDPSVVDRILRQEHFVNPNERFHCRGCSKPFTYFRRKRHCRLCGEIVCRPCLEKVRIEKPARSAPKRFSQHIDTKVCGDCFFMTFHGHKATYVQTERAIELQGSYGVDEKTNIYCPQATYQFNLTLQMPYVGYLDETKTSLEVYDEATGAMSFLDSLRSSSIASRHDDRFDIIVELARKSYNTSIAALTLVDPGDYMLNYEARVGWDIKRVLPTSSLCFPVLTTGKPRVILNAQNEGFHNHRFVSEAPFIQFYASVPFHSPTGDVIGTIFVADGVPRQHCELKALNDLARVAESIVKEPPN</sequence>
<dbReference type="PANTHER" id="PTHR43102:SF2">
    <property type="entry name" value="GAF DOMAIN-CONTAINING PROTEIN"/>
    <property type="match status" value="1"/>
</dbReference>
<organism evidence="6 7">
    <name type="scientific">Thraustotheca clavata</name>
    <dbReference type="NCBI Taxonomy" id="74557"/>
    <lineage>
        <taxon>Eukaryota</taxon>
        <taxon>Sar</taxon>
        <taxon>Stramenopiles</taxon>
        <taxon>Oomycota</taxon>
        <taxon>Saprolegniomycetes</taxon>
        <taxon>Saprolegniales</taxon>
        <taxon>Achlyaceae</taxon>
        <taxon>Thraustotheca</taxon>
    </lineage>
</organism>
<evidence type="ECO:0000256" key="2">
    <source>
        <dbReference type="ARBA" id="ARBA00022771"/>
    </source>
</evidence>
<dbReference type="PANTHER" id="PTHR43102">
    <property type="entry name" value="SLR1143 PROTEIN"/>
    <property type="match status" value="1"/>
</dbReference>
<protein>
    <recommendedName>
        <fullName evidence="5">FYVE-type domain-containing protein</fullName>
    </recommendedName>
</protein>
<dbReference type="InterPro" id="IPR000306">
    <property type="entry name" value="Znf_FYVE"/>
</dbReference>
<keyword evidence="2 4" id="KW-0863">Zinc-finger</keyword>
<reference evidence="6 7" key="1">
    <citation type="journal article" date="2014" name="Genome Biol. Evol.">
        <title>The secreted proteins of Achlya hypogyna and Thraustotheca clavata identify the ancestral oomycete secretome and reveal gene acquisitions by horizontal gene transfer.</title>
        <authorList>
            <person name="Misner I."/>
            <person name="Blouin N."/>
            <person name="Leonard G."/>
            <person name="Richards T.A."/>
            <person name="Lane C.E."/>
        </authorList>
    </citation>
    <scope>NUCLEOTIDE SEQUENCE [LARGE SCALE GENOMIC DNA]</scope>
    <source>
        <strain evidence="6 7">ATCC 34112</strain>
    </source>
</reference>
<accession>A0A1V9ZQM8</accession>
<dbReference type="AlphaFoldDB" id="A0A1V9ZQM8"/>
<dbReference type="PROSITE" id="PS50178">
    <property type="entry name" value="ZF_FYVE"/>
    <property type="match status" value="1"/>
</dbReference>
<dbReference type="STRING" id="74557.A0A1V9ZQM8"/>
<dbReference type="SUPFAM" id="SSF57903">
    <property type="entry name" value="FYVE/PHD zinc finger"/>
    <property type="match status" value="1"/>
</dbReference>
<dbReference type="Gene3D" id="3.30.450.40">
    <property type="match status" value="1"/>
</dbReference>
<dbReference type="InterPro" id="IPR011011">
    <property type="entry name" value="Znf_FYVE_PHD"/>
</dbReference>
<dbReference type="SMART" id="SM00064">
    <property type="entry name" value="FYVE"/>
    <property type="match status" value="1"/>
</dbReference>
<evidence type="ECO:0000313" key="6">
    <source>
        <dbReference type="EMBL" id="OQS00287.1"/>
    </source>
</evidence>
<dbReference type="InterPro" id="IPR017455">
    <property type="entry name" value="Znf_FYVE-rel"/>
</dbReference>
<evidence type="ECO:0000259" key="5">
    <source>
        <dbReference type="PROSITE" id="PS50178"/>
    </source>
</evidence>
<dbReference type="Pfam" id="PF01363">
    <property type="entry name" value="FYVE"/>
    <property type="match status" value="1"/>
</dbReference>
<comment type="caution">
    <text evidence="6">The sequence shown here is derived from an EMBL/GenBank/DDBJ whole genome shotgun (WGS) entry which is preliminary data.</text>
</comment>
<evidence type="ECO:0000256" key="1">
    <source>
        <dbReference type="ARBA" id="ARBA00022723"/>
    </source>
</evidence>
<proteinExistence type="predicted"/>
<keyword evidence="3" id="KW-0862">Zinc</keyword>
<gene>
    <name evidence="6" type="ORF">THRCLA_06062</name>
</gene>